<dbReference type="EnsemblMetazoa" id="PPA26941.1">
    <property type="protein sequence ID" value="PPA26941.1"/>
    <property type="gene ID" value="WBGene00116495"/>
</dbReference>
<evidence type="ECO:0000313" key="2">
    <source>
        <dbReference type="Proteomes" id="UP000005239"/>
    </source>
</evidence>
<reference evidence="2" key="1">
    <citation type="journal article" date="2008" name="Nat. Genet.">
        <title>The Pristionchus pacificus genome provides a unique perspective on nematode lifestyle and parasitism.</title>
        <authorList>
            <person name="Dieterich C."/>
            <person name="Clifton S.W."/>
            <person name="Schuster L.N."/>
            <person name="Chinwalla A."/>
            <person name="Delehaunty K."/>
            <person name="Dinkelacker I."/>
            <person name="Fulton L."/>
            <person name="Fulton R."/>
            <person name="Godfrey J."/>
            <person name="Minx P."/>
            <person name="Mitreva M."/>
            <person name="Roeseler W."/>
            <person name="Tian H."/>
            <person name="Witte H."/>
            <person name="Yang S.P."/>
            <person name="Wilson R.K."/>
            <person name="Sommer R.J."/>
        </authorList>
    </citation>
    <scope>NUCLEOTIDE SEQUENCE [LARGE SCALE GENOMIC DNA]</scope>
    <source>
        <strain evidence="2">PS312</strain>
    </source>
</reference>
<sequence length="131" mass="14371">MQSLRLLVATAVLAVAVAQPDRLSAWDPTARDKTEECVKFTEFTTDANAKCPMFDLCCKQPDPLNGDKCKEVVKKCETNDDGELEFTCKYSNCTEMITTTTTTTTQSPRQINGASVYSAILSASALLPIFF</sequence>
<evidence type="ECO:0000313" key="1">
    <source>
        <dbReference type="EnsemblMetazoa" id="PPA26941.1"/>
    </source>
</evidence>
<reference evidence="1" key="2">
    <citation type="submission" date="2022-06" db="UniProtKB">
        <authorList>
            <consortium name="EnsemblMetazoa"/>
        </authorList>
    </citation>
    <scope>IDENTIFICATION</scope>
    <source>
        <strain evidence="1">PS312</strain>
    </source>
</reference>
<accession>A0A2A6C137</accession>
<gene>
    <name evidence="1" type="primary">WBGene00116495</name>
</gene>
<dbReference type="Proteomes" id="UP000005239">
    <property type="component" value="Unassembled WGS sequence"/>
</dbReference>
<organism evidence="1 2">
    <name type="scientific">Pristionchus pacificus</name>
    <name type="common">Parasitic nematode worm</name>
    <dbReference type="NCBI Taxonomy" id="54126"/>
    <lineage>
        <taxon>Eukaryota</taxon>
        <taxon>Metazoa</taxon>
        <taxon>Ecdysozoa</taxon>
        <taxon>Nematoda</taxon>
        <taxon>Chromadorea</taxon>
        <taxon>Rhabditida</taxon>
        <taxon>Rhabditina</taxon>
        <taxon>Diplogasteromorpha</taxon>
        <taxon>Diplogasteroidea</taxon>
        <taxon>Neodiplogasteridae</taxon>
        <taxon>Pristionchus</taxon>
    </lineage>
</organism>
<accession>A0A8R1UG95</accession>
<dbReference type="OrthoDB" id="5814989at2759"/>
<proteinExistence type="predicted"/>
<keyword evidence="2" id="KW-1185">Reference proteome</keyword>
<name>A0A2A6C137_PRIPA</name>
<protein>
    <submittedName>
        <fullName evidence="1">Uncharacterized protein</fullName>
    </submittedName>
</protein>
<dbReference type="AlphaFoldDB" id="A0A2A6C137"/>